<dbReference type="PANTHER" id="PTHR33146:SF14">
    <property type="entry name" value="ENDONUCLEASE 1"/>
    <property type="match status" value="1"/>
</dbReference>
<organism evidence="7 8">
    <name type="scientific">Bradyrhizobium yuanmingense</name>
    <dbReference type="NCBI Taxonomy" id="108015"/>
    <lineage>
        <taxon>Bacteria</taxon>
        <taxon>Pseudomonadati</taxon>
        <taxon>Pseudomonadota</taxon>
        <taxon>Alphaproteobacteria</taxon>
        <taxon>Hyphomicrobiales</taxon>
        <taxon>Nitrobacteraceae</taxon>
        <taxon>Bradyrhizobium</taxon>
    </lineage>
</organism>
<name>A0A0R3BSP9_9BRAD</name>
<dbReference type="Gene3D" id="1.10.575.10">
    <property type="entry name" value="P1 Nuclease"/>
    <property type="match status" value="1"/>
</dbReference>
<evidence type="ECO:0000256" key="3">
    <source>
        <dbReference type="ARBA" id="ARBA00022759"/>
    </source>
</evidence>
<dbReference type="SUPFAM" id="SSF48537">
    <property type="entry name" value="Phospholipase C/P1 nuclease"/>
    <property type="match status" value="1"/>
</dbReference>
<evidence type="ECO:0000256" key="2">
    <source>
        <dbReference type="ARBA" id="ARBA00022723"/>
    </source>
</evidence>
<dbReference type="Proteomes" id="UP000051380">
    <property type="component" value="Unassembled WGS sequence"/>
</dbReference>
<comment type="caution">
    <text evidence="7">The sequence shown here is derived from an EMBL/GenBank/DDBJ whole genome shotgun (WGS) entry which is preliminary data.</text>
</comment>
<dbReference type="GO" id="GO:0004519">
    <property type="term" value="F:endonuclease activity"/>
    <property type="evidence" value="ECO:0007669"/>
    <property type="project" value="UniProtKB-KW"/>
</dbReference>
<reference evidence="7 8" key="1">
    <citation type="submission" date="2015-09" db="EMBL/GenBank/DDBJ databases">
        <title>Draft Genome Sequence of the Strain BR 3267 (Bradyrhizobium yuanmingense) recommended as inoculant for cowpea in Brazil.</title>
        <authorList>
            <person name="Simoes-Araujo J.L."/>
            <person name="Zilli J.E."/>
        </authorList>
    </citation>
    <scope>NUCLEOTIDE SEQUENCE [LARGE SCALE GENOMIC DNA]</scope>
    <source>
        <strain evidence="7 8">BR3267</strain>
    </source>
</reference>
<evidence type="ECO:0000313" key="7">
    <source>
        <dbReference type="EMBL" id="KRP85793.1"/>
    </source>
</evidence>
<dbReference type="InterPro" id="IPR003154">
    <property type="entry name" value="S1/P1nuclease"/>
</dbReference>
<keyword evidence="4" id="KW-0378">Hydrolase</keyword>
<dbReference type="InterPro" id="IPR008947">
    <property type="entry name" value="PLipase_C/P1_nuclease_dom_sf"/>
</dbReference>
<accession>A0A0R3BSP9</accession>
<keyword evidence="3" id="KW-0255">Endonuclease</keyword>
<dbReference type="EMBL" id="LJYF01000051">
    <property type="protein sequence ID" value="KRP85793.1"/>
    <property type="molecule type" value="Genomic_DNA"/>
</dbReference>
<evidence type="ECO:0000256" key="1">
    <source>
        <dbReference type="ARBA" id="ARBA00022722"/>
    </source>
</evidence>
<proteinExistence type="predicted"/>
<dbReference type="AlphaFoldDB" id="A0A0R3BSP9"/>
<evidence type="ECO:0000313" key="8">
    <source>
        <dbReference type="Proteomes" id="UP000051380"/>
    </source>
</evidence>
<gene>
    <name evidence="7" type="ORF">AOQ72_03850</name>
</gene>
<protein>
    <recommendedName>
        <fullName evidence="9">S1/P1 Nuclease</fullName>
    </recommendedName>
</protein>
<keyword evidence="1" id="KW-0540">Nuclease</keyword>
<keyword evidence="6" id="KW-0325">Glycoprotein</keyword>
<keyword evidence="2" id="KW-0479">Metal-binding</keyword>
<evidence type="ECO:0000256" key="5">
    <source>
        <dbReference type="ARBA" id="ARBA00023157"/>
    </source>
</evidence>
<evidence type="ECO:0008006" key="9">
    <source>
        <dbReference type="Google" id="ProtNLM"/>
    </source>
</evidence>
<dbReference type="GO" id="GO:0006308">
    <property type="term" value="P:DNA catabolic process"/>
    <property type="evidence" value="ECO:0007669"/>
    <property type="project" value="InterPro"/>
</dbReference>
<keyword evidence="5" id="KW-1015">Disulfide bond</keyword>
<dbReference type="GO" id="GO:0003676">
    <property type="term" value="F:nucleic acid binding"/>
    <property type="evidence" value="ECO:0007669"/>
    <property type="project" value="InterPro"/>
</dbReference>
<dbReference type="Pfam" id="PF02265">
    <property type="entry name" value="S1-P1_nuclease"/>
    <property type="match status" value="1"/>
</dbReference>
<sequence length="302" mass="33411">MLTANARQQVAQILGFDLKTAGPWLDCVKSVARQADGTFVYTTNPNHPEYETPCTQFRTADEQQRMEDYVARNWTQCSYKTGNVERGCHNTYHFDDVAIQRDRFDRNYQGTNDHDLVAATNATIAVLLGRPSPPPFSIKDKKEALFVLSHLMGDLHQPMHVGSVYLDKAGNPVDPDVTHTIDPATETAGANSILENHKNFHGEWDDIPDDLGEASTPELLMAAKAVTAIPGRIENWSVAWATDTILVAQEAFSGASFAPSGSKWAITFSDRDAYLRQVDAIKRRQLAKAGARLAAVLNTIWP</sequence>
<dbReference type="GO" id="GO:0016788">
    <property type="term" value="F:hydrolase activity, acting on ester bonds"/>
    <property type="evidence" value="ECO:0007669"/>
    <property type="project" value="InterPro"/>
</dbReference>
<evidence type="ECO:0000256" key="4">
    <source>
        <dbReference type="ARBA" id="ARBA00022801"/>
    </source>
</evidence>
<dbReference type="PANTHER" id="PTHR33146">
    <property type="entry name" value="ENDONUCLEASE 4"/>
    <property type="match status" value="1"/>
</dbReference>
<evidence type="ECO:0000256" key="6">
    <source>
        <dbReference type="ARBA" id="ARBA00023180"/>
    </source>
</evidence>
<dbReference type="GO" id="GO:0046872">
    <property type="term" value="F:metal ion binding"/>
    <property type="evidence" value="ECO:0007669"/>
    <property type="project" value="UniProtKB-KW"/>
</dbReference>